<keyword evidence="2" id="KW-1185">Reference proteome</keyword>
<accession>A0ABR9H4N5</accession>
<proteinExistence type="predicted"/>
<organism evidence="1 2">
    <name type="scientific">Desulfomicrobium macestii</name>
    <dbReference type="NCBI Taxonomy" id="90731"/>
    <lineage>
        <taxon>Bacteria</taxon>
        <taxon>Pseudomonadati</taxon>
        <taxon>Thermodesulfobacteriota</taxon>
        <taxon>Desulfovibrionia</taxon>
        <taxon>Desulfovibrionales</taxon>
        <taxon>Desulfomicrobiaceae</taxon>
        <taxon>Desulfomicrobium</taxon>
    </lineage>
</organism>
<dbReference type="EMBL" id="JADBGG010000016">
    <property type="protein sequence ID" value="MBE1425677.1"/>
    <property type="molecule type" value="Genomic_DNA"/>
</dbReference>
<protein>
    <submittedName>
        <fullName evidence="1">Uncharacterized protein</fullName>
    </submittedName>
</protein>
<reference evidence="1 2" key="1">
    <citation type="submission" date="2020-10" db="EMBL/GenBank/DDBJ databases">
        <title>Genomic Encyclopedia of Type Strains, Phase IV (KMG-IV): sequencing the most valuable type-strain genomes for metagenomic binning, comparative biology and taxonomic classification.</title>
        <authorList>
            <person name="Goeker M."/>
        </authorList>
    </citation>
    <scope>NUCLEOTIDE SEQUENCE [LARGE SCALE GENOMIC DNA]</scope>
    <source>
        <strain evidence="1 2">DSM 4194</strain>
    </source>
</reference>
<evidence type="ECO:0000313" key="2">
    <source>
        <dbReference type="Proteomes" id="UP000639010"/>
    </source>
</evidence>
<comment type="caution">
    <text evidence="1">The sequence shown here is derived from an EMBL/GenBank/DDBJ whole genome shotgun (WGS) entry which is preliminary data.</text>
</comment>
<dbReference type="Proteomes" id="UP000639010">
    <property type="component" value="Unassembled WGS sequence"/>
</dbReference>
<evidence type="ECO:0000313" key="1">
    <source>
        <dbReference type="EMBL" id="MBE1425677.1"/>
    </source>
</evidence>
<sequence length="81" mass="8656">MPRTMEATKSPETNLVCIFDGLRRCMGSPEIDASRGGGNVCEVDEDAFAQTVGKTKSKKGTIEIISVLTSSNQDLKPFGCS</sequence>
<gene>
    <name evidence="1" type="ORF">H4684_002334</name>
</gene>
<name>A0ABR9H4N5_9BACT</name>